<dbReference type="Proteomes" id="UP001160148">
    <property type="component" value="Unassembled WGS sequence"/>
</dbReference>
<organism evidence="2 3">
    <name type="scientific">Macrosiphum euphorbiae</name>
    <name type="common">potato aphid</name>
    <dbReference type="NCBI Taxonomy" id="13131"/>
    <lineage>
        <taxon>Eukaryota</taxon>
        <taxon>Metazoa</taxon>
        <taxon>Ecdysozoa</taxon>
        <taxon>Arthropoda</taxon>
        <taxon>Hexapoda</taxon>
        <taxon>Insecta</taxon>
        <taxon>Pterygota</taxon>
        <taxon>Neoptera</taxon>
        <taxon>Paraneoptera</taxon>
        <taxon>Hemiptera</taxon>
        <taxon>Sternorrhyncha</taxon>
        <taxon>Aphidomorpha</taxon>
        <taxon>Aphidoidea</taxon>
        <taxon>Aphididae</taxon>
        <taxon>Macrosiphini</taxon>
        <taxon>Macrosiphum</taxon>
    </lineage>
</organism>
<dbReference type="Pfam" id="PF13843">
    <property type="entry name" value="DDE_Tnp_1_7"/>
    <property type="match status" value="1"/>
</dbReference>
<dbReference type="AlphaFoldDB" id="A0AAV0XZH1"/>
<dbReference type="InterPro" id="IPR029526">
    <property type="entry name" value="PGBD"/>
</dbReference>
<dbReference type="EMBL" id="CARXXK010001151">
    <property type="protein sequence ID" value="CAI6374069.1"/>
    <property type="molecule type" value="Genomic_DNA"/>
</dbReference>
<evidence type="ECO:0000313" key="3">
    <source>
        <dbReference type="Proteomes" id="UP001160148"/>
    </source>
</evidence>
<feature type="domain" description="PiggyBac transposable element-derived protein" evidence="1">
    <location>
        <begin position="6"/>
        <end position="63"/>
    </location>
</feature>
<dbReference type="InterPro" id="IPR011011">
    <property type="entry name" value="Znf_FYVE_PHD"/>
</dbReference>
<sequence>MHGDNVTDEGTGKPNQIMDYNATKGGVDTVDLMCARCSTSRNTRRWPMVVFFRLLDLAAINSYKIFKANNPDSTIVRRIYTFNLALSLMRENLNYRATIASLPKEIKVFLEKYKQPAEPNPPSQSRACVLCGKRKNNRTSTTCCQCGNHVCKNHSTKTVQCNSCVQPESDDQEYFEDV</sequence>
<accession>A0AAV0XZH1</accession>
<proteinExistence type="predicted"/>
<dbReference type="SUPFAM" id="SSF57903">
    <property type="entry name" value="FYVE/PHD zinc finger"/>
    <property type="match status" value="1"/>
</dbReference>
<keyword evidence="3" id="KW-1185">Reference proteome</keyword>
<reference evidence="2 3" key="1">
    <citation type="submission" date="2023-01" db="EMBL/GenBank/DDBJ databases">
        <authorList>
            <person name="Whitehead M."/>
        </authorList>
    </citation>
    <scope>NUCLEOTIDE SEQUENCE [LARGE SCALE GENOMIC DNA]</scope>
</reference>
<comment type="caution">
    <text evidence="2">The sequence shown here is derived from an EMBL/GenBank/DDBJ whole genome shotgun (WGS) entry which is preliminary data.</text>
</comment>
<evidence type="ECO:0000313" key="2">
    <source>
        <dbReference type="EMBL" id="CAI6374069.1"/>
    </source>
</evidence>
<evidence type="ECO:0000259" key="1">
    <source>
        <dbReference type="Pfam" id="PF13843"/>
    </source>
</evidence>
<protein>
    <recommendedName>
        <fullName evidence="1">PiggyBac transposable element-derived protein domain-containing protein</fullName>
    </recommendedName>
</protein>
<dbReference type="PANTHER" id="PTHR46599">
    <property type="entry name" value="PIGGYBAC TRANSPOSABLE ELEMENT-DERIVED PROTEIN 4"/>
    <property type="match status" value="1"/>
</dbReference>
<gene>
    <name evidence="2" type="ORF">MEUPH1_LOCUS27726</name>
</gene>
<dbReference type="PANTHER" id="PTHR46599:SF6">
    <property type="entry name" value="DUAL SPECIFICITY PHOSPHATASE 26"/>
    <property type="match status" value="1"/>
</dbReference>
<name>A0AAV0XZH1_9HEMI</name>